<dbReference type="PANTHER" id="PTHR31190">
    <property type="entry name" value="DNA-BINDING DOMAIN"/>
    <property type="match status" value="1"/>
</dbReference>
<dbReference type="EMBL" id="RWGY01000007">
    <property type="protein sequence ID" value="TVU41348.1"/>
    <property type="molecule type" value="Genomic_DNA"/>
</dbReference>
<dbReference type="InterPro" id="IPR044808">
    <property type="entry name" value="ERF_plant"/>
</dbReference>
<gene>
    <name evidence="8" type="ORF">EJB05_14855</name>
</gene>
<dbReference type="PANTHER" id="PTHR31190:SF281">
    <property type="entry name" value="AP2_ERF DOMAIN-CONTAINING PROTEIN"/>
    <property type="match status" value="1"/>
</dbReference>
<name>A0A5J9VZJ7_9POAL</name>
<feature type="compositionally biased region" description="Low complexity" evidence="6">
    <location>
        <begin position="237"/>
        <end position="256"/>
    </location>
</feature>
<evidence type="ECO:0000259" key="7">
    <source>
        <dbReference type="PROSITE" id="PS51032"/>
    </source>
</evidence>
<proteinExistence type="predicted"/>
<evidence type="ECO:0000256" key="3">
    <source>
        <dbReference type="ARBA" id="ARBA00023125"/>
    </source>
</evidence>
<evidence type="ECO:0000256" key="1">
    <source>
        <dbReference type="ARBA" id="ARBA00004123"/>
    </source>
</evidence>
<reference evidence="8 9" key="1">
    <citation type="journal article" date="2019" name="Sci. Rep.">
        <title>A high-quality genome of Eragrostis curvula grass provides insights into Poaceae evolution and supports new strategies to enhance forage quality.</title>
        <authorList>
            <person name="Carballo J."/>
            <person name="Santos B.A.C.M."/>
            <person name="Zappacosta D."/>
            <person name="Garbus I."/>
            <person name="Selva J.P."/>
            <person name="Gallo C.A."/>
            <person name="Diaz A."/>
            <person name="Albertini E."/>
            <person name="Caccamo M."/>
            <person name="Echenique V."/>
        </authorList>
    </citation>
    <scope>NUCLEOTIDE SEQUENCE [LARGE SCALE GENOMIC DNA]</scope>
    <source>
        <strain evidence="9">cv. Victoria</strain>
        <tissue evidence="8">Leaf</tissue>
    </source>
</reference>
<protein>
    <recommendedName>
        <fullName evidence="7">AP2/ERF domain-containing protein</fullName>
    </recommendedName>
</protein>
<keyword evidence="9" id="KW-1185">Reference proteome</keyword>
<dbReference type="OrthoDB" id="670255at2759"/>
<dbReference type="GO" id="GO:0005634">
    <property type="term" value="C:nucleus"/>
    <property type="evidence" value="ECO:0007669"/>
    <property type="project" value="UniProtKB-SubCell"/>
</dbReference>
<dbReference type="SUPFAM" id="SSF54171">
    <property type="entry name" value="DNA-binding domain"/>
    <property type="match status" value="1"/>
</dbReference>
<dbReference type="InterPro" id="IPR001471">
    <property type="entry name" value="AP2/ERF_dom"/>
</dbReference>
<dbReference type="InterPro" id="IPR016177">
    <property type="entry name" value="DNA-bd_dom_sf"/>
</dbReference>
<evidence type="ECO:0000256" key="4">
    <source>
        <dbReference type="ARBA" id="ARBA00023163"/>
    </source>
</evidence>
<evidence type="ECO:0000256" key="2">
    <source>
        <dbReference type="ARBA" id="ARBA00023015"/>
    </source>
</evidence>
<feature type="region of interest" description="Disordered" evidence="6">
    <location>
        <begin position="224"/>
        <end position="271"/>
    </location>
</feature>
<feature type="domain" description="AP2/ERF" evidence="7">
    <location>
        <begin position="138"/>
        <end position="196"/>
    </location>
</feature>
<evidence type="ECO:0000256" key="5">
    <source>
        <dbReference type="ARBA" id="ARBA00023242"/>
    </source>
</evidence>
<dbReference type="FunFam" id="3.30.730.10:FF:000001">
    <property type="entry name" value="Ethylene-responsive transcription factor 2"/>
    <property type="match status" value="1"/>
</dbReference>
<evidence type="ECO:0000256" key="6">
    <source>
        <dbReference type="SAM" id="MobiDB-lite"/>
    </source>
</evidence>
<dbReference type="GO" id="GO:0003677">
    <property type="term" value="F:DNA binding"/>
    <property type="evidence" value="ECO:0007669"/>
    <property type="project" value="UniProtKB-KW"/>
</dbReference>
<accession>A0A5J9VZJ7</accession>
<feature type="compositionally biased region" description="Basic residues" evidence="6">
    <location>
        <begin position="224"/>
        <end position="236"/>
    </location>
</feature>
<keyword evidence="2" id="KW-0805">Transcription regulation</keyword>
<dbReference type="PRINTS" id="PR00367">
    <property type="entry name" value="ETHRSPELEMNT"/>
</dbReference>
<dbReference type="GO" id="GO:0009873">
    <property type="term" value="P:ethylene-activated signaling pathway"/>
    <property type="evidence" value="ECO:0007669"/>
    <property type="project" value="InterPro"/>
</dbReference>
<organism evidence="8 9">
    <name type="scientific">Eragrostis curvula</name>
    <name type="common">weeping love grass</name>
    <dbReference type="NCBI Taxonomy" id="38414"/>
    <lineage>
        <taxon>Eukaryota</taxon>
        <taxon>Viridiplantae</taxon>
        <taxon>Streptophyta</taxon>
        <taxon>Embryophyta</taxon>
        <taxon>Tracheophyta</taxon>
        <taxon>Spermatophyta</taxon>
        <taxon>Magnoliopsida</taxon>
        <taxon>Liliopsida</taxon>
        <taxon>Poales</taxon>
        <taxon>Poaceae</taxon>
        <taxon>PACMAD clade</taxon>
        <taxon>Chloridoideae</taxon>
        <taxon>Eragrostideae</taxon>
        <taxon>Eragrostidinae</taxon>
        <taxon>Eragrostis</taxon>
    </lineage>
</organism>
<dbReference type="Gramene" id="TVU41348">
    <property type="protein sequence ID" value="TVU41348"/>
    <property type="gene ID" value="EJB05_14855"/>
</dbReference>
<dbReference type="Proteomes" id="UP000324897">
    <property type="component" value="Chromosome 4"/>
</dbReference>
<dbReference type="GO" id="GO:0003700">
    <property type="term" value="F:DNA-binding transcription factor activity"/>
    <property type="evidence" value="ECO:0007669"/>
    <property type="project" value="InterPro"/>
</dbReference>
<dbReference type="Gene3D" id="3.30.730.10">
    <property type="entry name" value="AP2/ERF domain"/>
    <property type="match status" value="1"/>
</dbReference>
<keyword evidence="4" id="KW-0804">Transcription</keyword>
<evidence type="ECO:0000313" key="9">
    <source>
        <dbReference type="Proteomes" id="UP000324897"/>
    </source>
</evidence>
<keyword evidence="5" id="KW-0539">Nucleus</keyword>
<dbReference type="PROSITE" id="PS51032">
    <property type="entry name" value="AP2_ERF"/>
    <property type="match status" value="1"/>
</dbReference>
<feature type="non-terminal residue" evidence="8">
    <location>
        <position position="1"/>
    </location>
</feature>
<sequence>MEPHFSNSYYYGGDAVSHNTYYYTQEEQLHGVVPAAVSAGCYDDSYYSNNTSANNSAFQLSSAAAYDDHHLRYGGGTYYYGEPAWASSSQQLHFGGGGTDQYYYSSQEEIGVDQVSALMDAASISKTMTTSASAPAPPLIGVRTRPWGKYAAEIRDSTRNGERVWIGTFDTPEEAALAYDQAAYSMRGDAAVLNFSVEHVRESLRSLGLSCAAGDSPVLALKQRHCIRKRTPKNKKASASSSSSSESSEQTTTTTSHGRHGKKKQQAASSSSYVLELEDLGADYLEELLALSSTDQSNY</sequence>
<dbReference type="InterPro" id="IPR036955">
    <property type="entry name" value="AP2/ERF_dom_sf"/>
</dbReference>
<evidence type="ECO:0000313" key="8">
    <source>
        <dbReference type="EMBL" id="TVU41348.1"/>
    </source>
</evidence>
<dbReference type="AlphaFoldDB" id="A0A5J9VZJ7"/>
<dbReference type="Pfam" id="PF00847">
    <property type="entry name" value="AP2"/>
    <property type="match status" value="1"/>
</dbReference>
<dbReference type="SMART" id="SM00380">
    <property type="entry name" value="AP2"/>
    <property type="match status" value="1"/>
</dbReference>
<comment type="caution">
    <text evidence="8">The sequence shown here is derived from an EMBL/GenBank/DDBJ whole genome shotgun (WGS) entry which is preliminary data.</text>
</comment>
<keyword evidence="3" id="KW-0238">DNA-binding</keyword>
<comment type="subcellular location">
    <subcellularLocation>
        <location evidence="1">Nucleus</location>
    </subcellularLocation>
</comment>
<dbReference type="CDD" id="cd00018">
    <property type="entry name" value="AP2"/>
    <property type="match status" value="1"/>
</dbReference>